<dbReference type="GO" id="GO:0008237">
    <property type="term" value="F:metallopeptidase activity"/>
    <property type="evidence" value="ECO:0007669"/>
    <property type="project" value="InterPro"/>
</dbReference>
<dbReference type="RefSeq" id="WP_072898669.1">
    <property type="nucleotide sequence ID" value="NZ_FQWZ01000007.1"/>
</dbReference>
<dbReference type="SUPFAM" id="SSF55486">
    <property type="entry name" value="Metalloproteases ('zincins'), catalytic domain"/>
    <property type="match status" value="1"/>
</dbReference>
<dbReference type="CDD" id="cd04276">
    <property type="entry name" value="ZnMc_MMP_like_2"/>
    <property type="match status" value="1"/>
</dbReference>
<feature type="signal peptide" evidence="1">
    <location>
        <begin position="1"/>
        <end position="26"/>
    </location>
</feature>
<feature type="chain" id="PRO_5013019686" description="Peptidase" evidence="1">
    <location>
        <begin position="27"/>
        <end position="822"/>
    </location>
</feature>
<dbReference type="InterPro" id="IPR032534">
    <property type="entry name" value="EcxA_zinc-bd"/>
</dbReference>
<dbReference type="Proteomes" id="UP000199758">
    <property type="component" value="Unassembled WGS sequence"/>
</dbReference>
<sequence>MHRLAHLICCLSLLGAAGAAIPCAHAAPAADAARSTALPSIADKTRGWTRFDGFMPLYRDDSEGRLYLELPQADIGALYVTTLTQGLGSNDIGLDRGQIGDSRYVRFRRVGRKVLMVQPNLAFRAGSDDRDEQRAVEQSFAESVLFGFPVVAENGERSLVDATGFALRDVHDAIGAIKRAEQGSYQLDVERSAVYLPGTKAFPRNTEIEATLTFKGETPGAYVKDVTPTPEAITLRERSSLIALPEPGYQPRRSHPGSGYIETTFADYATPIDHPLMQHYILRHRLQKKDPGAAVSDAVAPIVYYVDRGAPQPIRDALIAGARWWNQAFEAAGYRDAFRVELMPEGADPLDVRYNVVQWVHRATRGWSYGNAVIDPRTGEIIKGNVSLGSLRARYDYLLAEGLLSPYDDAAGDAASDAIRALVMARLSQLAAHEIGHTLGLLHNYVASHDGRSSVMDYPQPLVTLRDDGSIDISAPYTQQIGAWDQVAIDYGYRQFAPGTDETAALREILTRAQRAGIGFLTDEDARPAGAAHPDVALWDNGRDSAAELRRMMALRRAALARFGERAIKGQMPMATIEEALVPLYLHHRYQVDAVAKTLGGQRYVYALRGDGQQPLSAVPAAEQANALDALIDTLAPSALALPDTLLDAIPPRPPGWPATRELFTRTTGVSFDAVAPARAASAITIAALLQPDRGARLVQQQARNRRMPGLDTVIDRLIAATFDAQRSKDDTQRLILHAQQLIVVDKLVALARSASDGSVRGLALLKLDQLAARKPAAGTGMAEAAQARLIAERIARAADAQRDAAPAGIELRLPPGPPLGG</sequence>
<accession>A0A1M5R9Y9</accession>
<dbReference type="EMBL" id="FQWZ01000007">
    <property type="protein sequence ID" value="SHH22889.1"/>
    <property type="molecule type" value="Genomic_DNA"/>
</dbReference>
<organism evidence="4 5">
    <name type="scientific">Hydrocarboniphaga daqingensis</name>
    <dbReference type="NCBI Taxonomy" id="490188"/>
    <lineage>
        <taxon>Bacteria</taxon>
        <taxon>Pseudomonadati</taxon>
        <taxon>Pseudomonadota</taxon>
        <taxon>Gammaproteobacteria</taxon>
        <taxon>Nevskiales</taxon>
        <taxon>Nevskiaceae</taxon>
        <taxon>Hydrocarboniphaga</taxon>
    </lineage>
</organism>
<protein>
    <recommendedName>
        <fullName evidence="6">Peptidase</fullName>
    </recommendedName>
</protein>
<reference evidence="4 5" key="1">
    <citation type="submission" date="2016-11" db="EMBL/GenBank/DDBJ databases">
        <authorList>
            <person name="Jaros S."/>
            <person name="Januszkiewicz K."/>
            <person name="Wedrychowicz H."/>
        </authorList>
    </citation>
    <scope>NUCLEOTIDE SEQUENCE [LARGE SCALE GENOMIC DNA]</scope>
    <source>
        <strain evidence="4 5">CGMCC 1.7049</strain>
    </source>
</reference>
<dbReference type="STRING" id="490188.SAMN04488068_2974"/>
<keyword evidence="5" id="KW-1185">Reference proteome</keyword>
<dbReference type="InterPro" id="IPR024079">
    <property type="entry name" value="MetalloPept_cat_dom_sf"/>
</dbReference>
<name>A0A1M5R9Y9_9GAMM</name>
<dbReference type="AlphaFoldDB" id="A0A1M5R9Y9"/>
<dbReference type="Pfam" id="PF17148">
    <property type="entry name" value="DUF5117"/>
    <property type="match status" value="1"/>
</dbReference>
<evidence type="ECO:0000313" key="5">
    <source>
        <dbReference type="Proteomes" id="UP000199758"/>
    </source>
</evidence>
<dbReference type="InterPro" id="IPR034032">
    <property type="entry name" value="Zn_MMP-like_bac"/>
</dbReference>
<dbReference type="Pfam" id="PF16313">
    <property type="entry name" value="DUF4953"/>
    <property type="match status" value="1"/>
</dbReference>
<keyword evidence="1" id="KW-0732">Signal</keyword>
<dbReference type="Gene3D" id="3.40.390.10">
    <property type="entry name" value="Collagenase (Catalytic Domain)"/>
    <property type="match status" value="1"/>
</dbReference>
<feature type="domain" description="EcxA zinc-binding" evidence="2">
    <location>
        <begin position="421"/>
        <end position="727"/>
    </location>
</feature>
<evidence type="ECO:0008006" key="6">
    <source>
        <dbReference type="Google" id="ProtNLM"/>
    </source>
</evidence>
<gene>
    <name evidence="4" type="ORF">SAMN04488068_2974</name>
</gene>
<dbReference type="PANTHER" id="PTHR38478">
    <property type="entry name" value="PEPTIDASE M1A AND M12B"/>
    <property type="match status" value="1"/>
</dbReference>
<evidence type="ECO:0000259" key="3">
    <source>
        <dbReference type="Pfam" id="PF17148"/>
    </source>
</evidence>
<evidence type="ECO:0000313" key="4">
    <source>
        <dbReference type="EMBL" id="SHH22889.1"/>
    </source>
</evidence>
<evidence type="ECO:0000256" key="1">
    <source>
        <dbReference type="SAM" id="SignalP"/>
    </source>
</evidence>
<proteinExistence type="predicted"/>
<dbReference type="InterPro" id="IPR033413">
    <property type="entry name" value="DUF5117"/>
</dbReference>
<dbReference type="PANTHER" id="PTHR38478:SF1">
    <property type="entry name" value="ZINC DEPENDENT METALLOPROTEASE DOMAIN LIPOPROTEIN"/>
    <property type="match status" value="1"/>
</dbReference>
<evidence type="ECO:0000259" key="2">
    <source>
        <dbReference type="Pfam" id="PF16313"/>
    </source>
</evidence>
<feature type="domain" description="DUF5117" evidence="3">
    <location>
        <begin position="97"/>
        <end position="289"/>
    </location>
</feature>